<dbReference type="GO" id="GO:0003964">
    <property type="term" value="F:RNA-directed DNA polymerase activity"/>
    <property type="evidence" value="ECO:0007669"/>
    <property type="project" value="UniProtKB-KW"/>
</dbReference>
<dbReference type="InterPro" id="IPR043502">
    <property type="entry name" value="DNA/RNA_pol_sf"/>
</dbReference>
<dbReference type="EMBL" id="CP009268">
    <property type="protein sequence ID" value="AJA50980.1"/>
    <property type="molecule type" value="Genomic_DNA"/>
</dbReference>
<keyword evidence="5" id="KW-1185">Reference proteome</keyword>
<proteinExistence type="predicted"/>
<dbReference type="InterPro" id="IPR013597">
    <property type="entry name" value="Mat_intron_G2"/>
</dbReference>
<evidence type="ECO:0000259" key="1">
    <source>
        <dbReference type="PROSITE" id="PS50878"/>
    </source>
</evidence>
<reference evidence="3" key="2">
    <citation type="submission" date="2015-10" db="EMBL/GenBank/DDBJ databases">
        <title>Improved Draft Genome Sequence of Clostridium pasteurianum Strain ATCC 6013 (DSM 525) Using a Hybrid Next-Generation Sequencing Approach.</title>
        <authorList>
            <person name="Pyne M.E."/>
            <person name="Utturkar S.M."/>
            <person name="Brown S.D."/>
            <person name="Moo-Young M."/>
            <person name="Chung D.A."/>
            <person name="Chou P.C."/>
        </authorList>
    </citation>
    <scope>NUCLEOTIDE SEQUENCE</scope>
    <source>
        <strain evidence="3">ATCC 6013</strain>
    </source>
</reference>
<dbReference type="Proteomes" id="UP000030905">
    <property type="component" value="Chromosome"/>
</dbReference>
<accession>A0A0H3J2G5</accession>
<evidence type="ECO:0000313" key="5">
    <source>
        <dbReference type="Proteomes" id="UP000030905"/>
    </source>
</evidence>
<keyword evidence="2" id="KW-0695">RNA-directed DNA polymerase</keyword>
<dbReference type="EMBL" id="JPGY02000001">
    <property type="protein sequence ID" value="KRU13011.1"/>
    <property type="molecule type" value="Genomic_DNA"/>
</dbReference>
<protein>
    <submittedName>
        <fullName evidence="2 3">RNA-directed DNA polymerase</fullName>
    </submittedName>
</protein>
<reference evidence="2 5" key="1">
    <citation type="journal article" date="2015" name="Genome Announc.">
        <title>Complete Genome Sequence of the Nitrogen-Fixing and Solvent-Producing Clostridium pasteurianum DSM 525.</title>
        <authorList>
            <person name="Poehlein A."/>
            <person name="Grosse-Honebrink A."/>
            <person name="Zhang Y."/>
            <person name="Minton N.P."/>
            <person name="Daniel R."/>
        </authorList>
    </citation>
    <scope>NUCLEOTIDE SEQUENCE [LARGE SCALE GENOMIC DNA]</scope>
    <source>
        <strain evidence="2">DSM 525</strain>
        <strain evidence="5">DSM 525 / ATCC 6013</strain>
    </source>
</reference>
<name>A0A0H3J2G5_CLOPA</name>
<dbReference type="Proteomes" id="UP000028042">
    <property type="component" value="Unassembled WGS sequence"/>
</dbReference>
<evidence type="ECO:0000313" key="3">
    <source>
        <dbReference type="EMBL" id="KRU13011.1"/>
    </source>
</evidence>
<evidence type="ECO:0000313" key="2">
    <source>
        <dbReference type="EMBL" id="AJA50980.1"/>
    </source>
</evidence>
<evidence type="ECO:0000313" key="4">
    <source>
        <dbReference type="Proteomes" id="UP000028042"/>
    </source>
</evidence>
<dbReference type="Pfam" id="PF08388">
    <property type="entry name" value="GIIM"/>
    <property type="match status" value="1"/>
</dbReference>
<feature type="domain" description="Reverse transcriptase" evidence="1">
    <location>
        <begin position="1"/>
        <end position="110"/>
    </location>
</feature>
<dbReference type="KEGG" id="cpae:CPAST_c08920"/>
<keyword evidence="2" id="KW-0808">Transferase</keyword>
<gene>
    <name evidence="2" type="ORF">CLPA_c08920</name>
    <name evidence="3" type="ORF">CP6013_02259</name>
</gene>
<dbReference type="KEGG" id="cpat:CLPA_c08920"/>
<dbReference type="SUPFAM" id="SSF56672">
    <property type="entry name" value="DNA/RNA polymerases"/>
    <property type="match status" value="1"/>
</dbReference>
<dbReference type="eggNOG" id="COG3344">
    <property type="taxonomic scope" value="Bacteria"/>
</dbReference>
<dbReference type="Pfam" id="PF00078">
    <property type="entry name" value="RVT_1"/>
    <property type="match status" value="1"/>
</dbReference>
<reference evidence="3 4" key="3">
    <citation type="journal article" name="Genome Announc.">
        <title>Improved Draft Genome Sequence of Clostridium pasteurianum Strain ATCC 6013 (DSM 525) Using a Hybrid Next-Generation Sequencing Approach.</title>
        <authorList>
            <person name="Pyne M.E."/>
            <person name="Utturkar S."/>
            <person name="Brown S.D."/>
            <person name="Moo-Young M."/>
            <person name="Chung D.A."/>
            <person name="Chou C.P."/>
        </authorList>
    </citation>
    <scope>NUCLEOTIDE SEQUENCE [LARGE SCALE GENOMIC DNA]</scope>
    <source>
        <strain evidence="3 4">ATCC 6013</strain>
    </source>
</reference>
<dbReference type="PROSITE" id="PS50878">
    <property type="entry name" value="RT_POL"/>
    <property type="match status" value="1"/>
</dbReference>
<dbReference type="RefSeq" id="WP_003447095.1">
    <property type="nucleotide sequence ID" value="NZ_ANZB01000013.1"/>
</dbReference>
<organism evidence="2 5">
    <name type="scientific">Clostridium pasteurianum DSM 525 = ATCC 6013</name>
    <dbReference type="NCBI Taxonomy" id="1262449"/>
    <lineage>
        <taxon>Bacteria</taxon>
        <taxon>Bacillati</taxon>
        <taxon>Bacillota</taxon>
        <taxon>Clostridia</taxon>
        <taxon>Eubacteriales</taxon>
        <taxon>Clostridiaceae</taxon>
        <taxon>Clostridium</taxon>
    </lineage>
</organism>
<sequence length="230" mass="27688">MADKVPGASPILANIYLHYVLDNWFDVKVKRKCNGEAYLIRYCDDFVCCFQNKWEAEEFYQRLIERFEKFGLELALEKTKILEFGRFSRRNRANRGLGKPKTFDFLGFTFYCSENDKKEFFRCKVKTSKKKLRSKIKTMKEWIKNNRIMPVVGQLIKKINQKLRGHYQYYGVTDNTRSVKSYQNVVKWLMFKWLNRRSQRRSYTLDAFYNGLLKTFPLLEPTTNVSLFYR</sequence>
<dbReference type="InterPro" id="IPR000477">
    <property type="entry name" value="RT_dom"/>
</dbReference>
<dbReference type="AlphaFoldDB" id="A0A0H3J2G5"/>
<dbReference type="PATRIC" id="fig|1262449.3.peg.3315"/>
<keyword evidence="2" id="KW-0548">Nucleotidyltransferase</keyword>
<dbReference type="GeneID" id="93073099"/>